<dbReference type="Pfam" id="PF20582">
    <property type="entry name" value="UPF0758_N"/>
    <property type="match status" value="1"/>
</dbReference>
<dbReference type="InterPro" id="IPR025657">
    <property type="entry name" value="RadC_JAB"/>
</dbReference>
<organism evidence="9 10">
    <name type="scientific">Butyribacter intestini</name>
    <dbReference type="NCBI Taxonomy" id="1703332"/>
    <lineage>
        <taxon>Bacteria</taxon>
        <taxon>Bacillati</taxon>
        <taxon>Bacillota</taxon>
        <taxon>Clostridia</taxon>
        <taxon>Lachnospirales</taxon>
        <taxon>Lachnospiraceae</taxon>
        <taxon>Butyribacter</taxon>
    </lineage>
</organism>
<proteinExistence type="inferred from homology"/>
<dbReference type="PROSITE" id="PS50249">
    <property type="entry name" value="MPN"/>
    <property type="match status" value="1"/>
</dbReference>
<dbReference type="EMBL" id="LLKB01000001">
    <property type="protein sequence ID" value="KQC86376.1"/>
    <property type="molecule type" value="Genomic_DNA"/>
</dbReference>
<dbReference type="CDD" id="cd08071">
    <property type="entry name" value="MPN_DUF2466"/>
    <property type="match status" value="1"/>
</dbReference>
<evidence type="ECO:0000256" key="4">
    <source>
        <dbReference type="ARBA" id="ARBA00022801"/>
    </source>
</evidence>
<dbReference type="InterPro" id="IPR037518">
    <property type="entry name" value="MPN"/>
</dbReference>
<dbReference type="Proteomes" id="UP000050833">
    <property type="component" value="Unassembled WGS sequence"/>
</dbReference>
<keyword evidence="6" id="KW-0482">Metalloprotease</keyword>
<dbReference type="InterPro" id="IPR046778">
    <property type="entry name" value="UPF0758_N"/>
</dbReference>
<dbReference type="GO" id="GO:0006508">
    <property type="term" value="P:proteolysis"/>
    <property type="evidence" value="ECO:0007669"/>
    <property type="project" value="UniProtKB-KW"/>
</dbReference>
<dbReference type="Pfam" id="PF04002">
    <property type="entry name" value="RadC"/>
    <property type="match status" value="1"/>
</dbReference>
<comment type="similarity">
    <text evidence="1 7">Belongs to the UPF0758 family.</text>
</comment>
<accession>A0AAW3JVV7</accession>
<dbReference type="NCBIfam" id="NF000642">
    <property type="entry name" value="PRK00024.1"/>
    <property type="match status" value="1"/>
</dbReference>
<evidence type="ECO:0000313" key="9">
    <source>
        <dbReference type="EMBL" id="KQC86376.1"/>
    </source>
</evidence>
<dbReference type="AlphaFoldDB" id="A0AAW3JVV7"/>
<keyword evidence="5" id="KW-0862">Zinc</keyword>
<dbReference type="NCBIfam" id="TIGR00608">
    <property type="entry name" value="radc"/>
    <property type="match status" value="1"/>
</dbReference>
<keyword evidence="3" id="KW-0479">Metal-binding</keyword>
<evidence type="ECO:0000256" key="1">
    <source>
        <dbReference type="ARBA" id="ARBA00010243"/>
    </source>
</evidence>
<gene>
    <name evidence="9" type="ORF">APZ18_04095</name>
</gene>
<dbReference type="InterPro" id="IPR001405">
    <property type="entry name" value="UPF0758"/>
</dbReference>
<keyword evidence="4" id="KW-0378">Hydrolase</keyword>
<evidence type="ECO:0000256" key="5">
    <source>
        <dbReference type="ARBA" id="ARBA00022833"/>
    </source>
</evidence>
<evidence type="ECO:0000256" key="6">
    <source>
        <dbReference type="ARBA" id="ARBA00023049"/>
    </source>
</evidence>
<evidence type="ECO:0000256" key="2">
    <source>
        <dbReference type="ARBA" id="ARBA00022670"/>
    </source>
</evidence>
<dbReference type="PANTHER" id="PTHR30471:SF3">
    <property type="entry name" value="UPF0758 PROTEIN YEES-RELATED"/>
    <property type="match status" value="1"/>
</dbReference>
<dbReference type="InterPro" id="IPR020891">
    <property type="entry name" value="UPF0758_CS"/>
</dbReference>
<keyword evidence="10" id="KW-1185">Reference proteome</keyword>
<reference evidence="9 10" key="1">
    <citation type="submission" date="2015-10" db="EMBL/GenBank/DDBJ databases">
        <title>Butyribacter intestini gen. nov., sp. nov., a butyric acid-producing bacterium of the family Lachnospiraceae isolated from the human faeces.</title>
        <authorList>
            <person name="Zou Y."/>
            <person name="Xue W."/>
            <person name="Luo G."/>
            <person name="Lv M."/>
        </authorList>
    </citation>
    <scope>NUCLEOTIDE SEQUENCE [LARGE SCALE GENOMIC DNA]</scope>
    <source>
        <strain evidence="9 10">TF01-11</strain>
    </source>
</reference>
<dbReference type="GO" id="GO:0008237">
    <property type="term" value="F:metallopeptidase activity"/>
    <property type="evidence" value="ECO:0007669"/>
    <property type="project" value="UniProtKB-KW"/>
</dbReference>
<evidence type="ECO:0000259" key="8">
    <source>
        <dbReference type="PROSITE" id="PS50249"/>
    </source>
</evidence>
<sequence>MIKTNIKQLPLSERPYEKCLKYGASSLSDAELLAVIIRTGTKKENSIQLASRVINEIPGKKISGLFQMSVAQLVDIHGIGNAKAVQLLSLTEITKRMMSSALAETDFICDEPEKTALRFMPEMRFEETEQVRLLILNGRNALVKDIILSNGSFNAAMASPREIFYNALKNKAVSIIVMHNHPSGDPTPSREDILITKRLIETGKLIGIELLDHIILGDNRYVSLKESGLAF</sequence>
<keyword evidence="2" id="KW-0645">Protease</keyword>
<dbReference type="Gene3D" id="3.40.140.10">
    <property type="entry name" value="Cytidine Deaminase, domain 2"/>
    <property type="match status" value="1"/>
</dbReference>
<evidence type="ECO:0000256" key="7">
    <source>
        <dbReference type="RuleBase" id="RU003797"/>
    </source>
</evidence>
<evidence type="ECO:0000256" key="3">
    <source>
        <dbReference type="ARBA" id="ARBA00022723"/>
    </source>
</evidence>
<dbReference type="PANTHER" id="PTHR30471">
    <property type="entry name" value="DNA REPAIR PROTEIN RADC"/>
    <property type="match status" value="1"/>
</dbReference>
<protein>
    <submittedName>
        <fullName evidence="9">DNA repair protein RadC</fullName>
    </submittedName>
</protein>
<comment type="caution">
    <text evidence="9">The sequence shown here is derived from an EMBL/GenBank/DDBJ whole genome shotgun (WGS) entry which is preliminary data.</text>
</comment>
<name>A0AAW3JVV7_9FIRM</name>
<dbReference type="PROSITE" id="PS01302">
    <property type="entry name" value="UPF0758"/>
    <property type="match status" value="1"/>
</dbReference>
<evidence type="ECO:0000313" key="10">
    <source>
        <dbReference type="Proteomes" id="UP000050833"/>
    </source>
</evidence>
<feature type="domain" description="MPN" evidence="8">
    <location>
        <begin position="108"/>
        <end position="230"/>
    </location>
</feature>
<dbReference type="GO" id="GO:0046872">
    <property type="term" value="F:metal ion binding"/>
    <property type="evidence" value="ECO:0007669"/>
    <property type="project" value="UniProtKB-KW"/>
</dbReference>
<dbReference type="RefSeq" id="WP_055941823.1">
    <property type="nucleotide sequence ID" value="NZ_DBGBRS010000106.1"/>
</dbReference>